<dbReference type="PRINTS" id="PR00799">
    <property type="entry name" value="TRANSAMINASE"/>
</dbReference>
<proteinExistence type="predicted"/>
<comment type="caution">
    <text evidence="8">The sequence shown here is derived from an EMBL/GenBank/DDBJ whole genome shotgun (WGS) entry which is preliminary data.</text>
</comment>
<dbReference type="InterPro" id="IPR004839">
    <property type="entry name" value="Aminotransferase_I/II_large"/>
</dbReference>
<dbReference type="InterPro" id="IPR015421">
    <property type="entry name" value="PyrdxlP-dep_Trfase_major"/>
</dbReference>
<dbReference type="EC" id="2.6.1.1" evidence="3"/>
<dbReference type="Gene3D" id="3.40.640.10">
    <property type="entry name" value="Type I PLP-dependent aspartate aminotransferase-like (Major domain)"/>
    <property type="match status" value="1"/>
</dbReference>
<reference evidence="8 9" key="1">
    <citation type="journal article" date="2022" name="Allergy">
        <title>Genome assembly and annotation of Periplaneta americana reveal a comprehensive cockroach allergen profile.</title>
        <authorList>
            <person name="Wang L."/>
            <person name="Xiong Q."/>
            <person name="Saelim N."/>
            <person name="Wang L."/>
            <person name="Nong W."/>
            <person name="Wan A.T."/>
            <person name="Shi M."/>
            <person name="Liu X."/>
            <person name="Cao Q."/>
            <person name="Hui J.H.L."/>
            <person name="Sookrung N."/>
            <person name="Leung T.F."/>
            <person name="Tungtrongchitr A."/>
            <person name="Tsui S.K.W."/>
        </authorList>
    </citation>
    <scope>NUCLEOTIDE SEQUENCE [LARGE SCALE GENOMIC DNA]</scope>
    <source>
        <strain evidence="8">PWHHKU_190912</strain>
    </source>
</reference>
<protein>
    <recommendedName>
        <fullName evidence="3">aspartate transaminase</fullName>
        <ecNumber evidence="3">2.6.1.1</ecNumber>
    </recommendedName>
</protein>
<accession>A0ABQ8TYV7</accession>
<dbReference type="PANTHER" id="PTHR11879:SF55">
    <property type="entry name" value="GLUTAMATE OXALOACETATE TRANSAMINASE 1, ISOFORM B"/>
    <property type="match status" value="1"/>
</dbReference>
<comment type="cofactor">
    <cofactor evidence="1">
        <name>pyridoxal 5'-phosphate</name>
        <dbReference type="ChEBI" id="CHEBI:597326"/>
    </cofactor>
</comment>
<sequence length="264" mass="29797">MAGLCEGGNEPLGSLKAMRLSGYSSTEHHVKIFLAAGFEEACQYRYWNLNTRELAFREYLEDLSSAPRDSVIIMGMCAHNPTGYDPTHDQWTQIADVMEERQLFPFFDASLMGLSSGDIDADCWPVRYFAERGFELFCAQSFAKTFGLYDERPGNLTVVLSNEDAVIATKSQFAVIVREMYATPPSHGVRIVATVLNNPVLFEDWKDNVRSMAHRLTDCRHGLKARFVRLNTPGQWDHIAVGRGMYISTGLKRKYLISNFQGNS</sequence>
<evidence type="ECO:0000256" key="4">
    <source>
        <dbReference type="ARBA" id="ARBA00022576"/>
    </source>
</evidence>
<evidence type="ECO:0000259" key="7">
    <source>
        <dbReference type="Pfam" id="PF00155"/>
    </source>
</evidence>
<keyword evidence="6" id="KW-0663">Pyridoxal phosphate</keyword>
<dbReference type="PANTHER" id="PTHR11879">
    <property type="entry name" value="ASPARTATE AMINOTRANSFERASE"/>
    <property type="match status" value="1"/>
</dbReference>
<name>A0ABQ8TYV7_PERAM</name>
<dbReference type="Proteomes" id="UP001148838">
    <property type="component" value="Unassembled WGS sequence"/>
</dbReference>
<keyword evidence="4" id="KW-0032">Aminotransferase</keyword>
<keyword evidence="5" id="KW-0808">Transferase</keyword>
<evidence type="ECO:0000313" key="9">
    <source>
        <dbReference type="Proteomes" id="UP001148838"/>
    </source>
</evidence>
<gene>
    <name evidence="8" type="ORF">ANN_02123</name>
</gene>
<dbReference type="InterPro" id="IPR015424">
    <property type="entry name" value="PyrdxlP-dep_Trfase"/>
</dbReference>
<dbReference type="Pfam" id="PF00155">
    <property type="entry name" value="Aminotran_1_2"/>
    <property type="match status" value="1"/>
</dbReference>
<dbReference type="InterPro" id="IPR000796">
    <property type="entry name" value="Asp_trans"/>
</dbReference>
<evidence type="ECO:0000256" key="2">
    <source>
        <dbReference type="ARBA" id="ARBA00011738"/>
    </source>
</evidence>
<feature type="domain" description="Aminotransferase class I/classII large" evidence="7">
    <location>
        <begin position="28"/>
        <end position="254"/>
    </location>
</feature>
<organism evidence="8 9">
    <name type="scientific">Periplaneta americana</name>
    <name type="common">American cockroach</name>
    <name type="synonym">Blatta americana</name>
    <dbReference type="NCBI Taxonomy" id="6978"/>
    <lineage>
        <taxon>Eukaryota</taxon>
        <taxon>Metazoa</taxon>
        <taxon>Ecdysozoa</taxon>
        <taxon>Arthropoda</taxon>
        <taxon>Hexapoda</taxon>
        <taxon>Insecta</taxon>
        <taxon>Pterygota</taxon>
        <taxon>Neoptera</taxon>
        <taxon>Polyneoptera</taxon>
        <taxon>Dictyoptera</taxon>
        <taxon>Blattodea</taxon>
        <taxon>Blattoidea</taxon>
        <taxon>Blattidae</taxon>
        <taxon>Blattinae</taxon>
        <taxon>Periplaneta</taxon>
    </lineage>
</organism>
<dbReference type="SUPFAM" id="SSF53383">
    <property type="entry name" value="PLP-dependent transferases"/>
    <property type="match status" value="1"/>
</dbReference>
<comment type="subunit">
    <text evidence="2">Homodimer.</text>
</comment>
<evidence type="ECO:0000256" key="1">
    <source>
        <dbReference type="ARBA" id="ARBA00001933"/>
    </source>
</evidence>
<keyword evidence="9" id="KW-1185">Reference proteome</keyword>
<evidence type="ECO:0000313" key="8">
    <source>
        <dbReference type="EMBL" id="KAJ4450694.1"/>
    </source>
</evidence>
<dbReference type="EMBL" id="JAJSOF020000001">
    <property type="protein sequence ID" value="KAJ4450694.1"/>
    <property type="molecule type" value="Genomic_DNA"/>
</dbReference>
<evidence type="ECO:0000256" key="3">
    <source>
        <dbReference type="ARBA" id="ARBA00012753"/>
    </source>
</evidence>
<evidence type="ECO:0000256" key="6">
    <source>
        <dbReference type="ARBA" id="ARBA00022898"/>
    </source>
</evidence>
<evidence type="ECO:0000256" key="5">
    <source>
        <dbReference type="ARBA" id="ARBA00022679"/>
    </source>
</evidence>